<proteinExistence type="predicted"/>
<evidence type="ECO:0000313" key="2">
    <source>
        <dbReference type="EMBL" id="SQI34510.1"/>
    </source>
</evidence>
<name>A0A2X4UNF7_9GAMM</name>
<evidence type="ECO:0000313" key="3">
    <source>
        <dbReference type="Proteomes" id="UP000249005"/>
    </source>
</evidence>
<dbReference type="InterPro" id="IPR051044">
    <property type="entry name" value="MAG_DAG_Lipase"/>
</dbReference>
<dbReference type="KEGG" id="lri:NCTC12151_00208"/>
<dbReference type="GO" id="GO:0016787">
    <property type="term" value="F:hydrolase activity"/>
    <property type="evidence" value="ECO:0007669"/>
    <property type="project" value="UniProtKB-KW"/>
</dbReference>
<dbReference type="AlphaFoldDB" id="A0A2X4UNF7"/>
<accession>A0A2X4UNF7</accession>
<dbReference type="RefSeq" id="WP_111738904.1">
    <property type="nucleotide sequence ID" value="NZ_LR698987.1"/>
</dbReference>
<sequence>MTEDYLSLELKLLHREKRFAAFSAGPLSDFWQQRQEAGFMGVAGVEITYVRFTSSEHSRAIVIAPGRTEGYIKYQELAYDLFQCGYDVWIIDHRGQGFSGRLLEDGQRGHVEEFNDYVADFETFWQTAFTPARYASTFLLAHSMGGAISALFLARHPDSFSAAALCSPMLGIRLPMPKWLAKNITDLTERWPSVRESYAVGTGRWIPLPYAVNILTHSKVRYRLYSRYFSDYPELRVGGPTYRWVKESIAAGEQAIELAPQIATPLMLLQAGEERIVDNQAQNAFCEAMAQAGHPCESGGPIVIEGAFHEILFERDGLRTKALLDILRFFAQY</sequence>
<gene>
    <name evidence="2" type="primary">ytpA_1</name>
    <name evidence="2" type="ORF">NCTC12151_00208</name>
</gene>
<dbReference type="SUPFAM" id="SSF53474">
    <property type="entry name" value="alpha/beta-Hydrolases"/>
    <property type="match status" value="1"/>
</dbReference>
<dbReference type="InterPro" id="IPR029058">
    <property type="entry name" value="AB_hydrolase_fold"/>
</dbReference>
<dbReference type="Proteomes" id="UP000249005">
    <property type="component" value="Chromosome 1"/>
</dbReference>
<dbReference type="EC" id="3.1.1.-" evidence="2"/>
<organism evidence="2 3">
    <name type="scientific">Leminorella richardii</name>
    <dbReference type="NCBI Taxonomy" id="158841"/>
    <lineage>
        <taxon>Bacteria</taxon>
        <taxon>Pseudomonadati</taxon>
        <taxon>Pseudomonadota</taxon>
        <taxon>Gammaproteobacteria</taxon>
        <taxon>Enterobacterales</taxon>
        <taxon>Budviciaceae</taxon>
        <taxon>Leminorella</taxon>
    </lineage>
</organism>
<feature type="domain" description="Serine aminopeptidase S33" evidence="1">
    <location>
        <begin position="56"/>
        <end position="316"/>
    </location>
</feature>
<keyword evidence="2" id="KW-0378">Hydrolase</keyword>
<dbReference type="OrthoDB" id="9788260at2"/>
<evidence type="ECO:0000259" key="1">
    <source>
        <dbReference type="Pfam" id="PF12146"/>
    </source>
</evidence>
<dbReference type="Pfam" id="PF12146">
    <property type="entry name" value="Hydrolase_4"/>
    <property type="match status" value="1"/>
</dbReference>
<dbReference type="PANTHER" id="PTHR11614">
    <property type="entry name" value="PHOSPHOLIPASE-RELATED"/>
    <property type="match status" value="1"/>
</dbReference>
<reference evidence="2 3" key="1">
    <citation type="submission" date="2018-06" db="EMBL/GenBank/DDBJ databases">
        <authorList>
            <consortium name="Pathogen Informatics"/>
            <person name="Doyle S."/>
        </authorList>
    </citation>
    <scope>NUCLEOTIDE SEQUENCE [LARGE SCALE GENOMIC DNA]</scope>
    <source>
        <strain evidence="2 3">NCTC12151</strain>
    </source>
</reference>
<dbReference type="EMBL" id="LS483470">
    <property type="protein sequence ID" value="SQI34510.1"/>
    <property type="molecule type" value="Genomic_DNA"/>
</dbReference>
<dbReference type="Gene3D" id="3.40.50.1820">
    <property type="entry name" value="alpha/beta hydrolase"/>
    <property type="match status" value="1"/>
</dbReference>
<keyword evidence="3" id="KW-1185">Reference proteome</keyword>
<dbReference type="NCBIfam" id="NF008019">
    <property type="entry name" value="PRK10749.1"/>
    <property type="match status" value="1"/>
</dbReference>
<dbReference type="InterPro" id="IPR022742">
    <property type="entry name" value="Hydrolase_4"/>
</dbReference>
<protein>
    <submittedName>
        <fullName evidence="2">Phospholipase ytpA</fullName>
        <ecNumber evidence="2">3.1.1.-</ecNumber>
    </submittedName>
</protein>